<organism evidence="3 4">
    <name type="scientific">Marinoscillum luteum</name>
    <dbReference type="NCBI Taxonomy" id="861051"/>
    <lineage>
        <taxon>Bacteria</taxon>
        <taxon>Pseudomonadati</taxon>
        <taxon>Bacteroidota</taxon>
        <taxon>Cytophagia</taxon>
        <taxon>Cytophagales</taxon>
        <taxon>Reichenbachiellaceae</taxon>
        <taxon>Marinoscillum</taxon>
    </lineage>
</organism>
<dbReference type="SUPFAM" id="SSF55347">
    <property type="entry name" value="Glyceraldehyde-3-phosphate dehydrogenase-like, C-terminal domain"/>
    <property type="match status" value="1"/>
</dbReference>
<dbReference type="SUPFAM" id="SSF51735">
    <property type="entry name" value="NAD(P)-binding Rossmann-fold domains"/>
    <property type="match status" value="1"/>
</dbReference>
<dbReference type="Gene3D" id="3.40.50.720">
    <property type="entry name" value="NAD(P)-binding Rossmann-like Domain"/>
    <property type="match status" value="1"/>
</dbReference>
<evidence type="ECO:0000259" key="2">
    <source>
        <dbReference type="Pfam" id="PF22725"/>
    </source>
</evidence>
<dbReference type="Pfam" id="PF22725">
    <property type="entry name" value="GFO_IDH_MocA_C3"/>
    <property type="match status" value="1"/>
</dbReference>
<dbReference type="EMBL" id="JBIPKE010000009">
    <property type="protein sequence ID" value="MFH6982103.1"/>
    <property type="molecule type" value="Genomic_DNA"/>
</dbReference>
<gene>
    <name evidence="3" type="ORF">ACHKAR_01570</name>
</gene>
<protein>
    <submittedName>
        <fullName evidence="3">Gfo/Idh/MocA family protein</fullName>
    </submittedName>
</protein>
<dbReference type="PANTHER" id="PTHR43708:SF3">
    <property type="entry name" value="OXIDOREDUCTASE"/>
    <property type="match status" value="1"/>
</dbReference>
<accession>A0ABW7N3B9</accession>
<dbReference type="Proteomes" id="UP001610063">
    <property type="component" value="Unassembled WGS sequence"/>
</dbReference>
<dbReference type="PANTHER" id="PTHR43708">
    <property type="entry name" value="CONSERVED EXPRESSED OXIDOREDUCTASE (EUROFUNG)"/>
    <property type="match status" value="1"/>
</dbReference>
<evidence type="ECO:0000313" key="3">
    <source>
        <dbReference type="EMBL" id="MFH6982103.1"/>
    </source>
</evidence>
<dbReference type="InterPro" id="IPR000683">
    <property type="entry name" value="Gfo/Idh/MocA-like_OxRdtase_N"/>
</dbReference>
<feature type="domain" description="GFO/IDH/MocA-like oxidoreductase" evidence="2">
    <location>
        <begin position="146"/>
        <end position="277"/>
    </location>
</feature>
<name>A0ABW7N3B9_9BACT</name>
<dbReference type="Gene3D" id="3.30.360.10">
    <property type="entry name" value="Dihydrodipicolinate Reductase, domain 2"/>
    <property type="match status" value="1"/>
</dbReference>
<sequence>MNKGKIKLGLIGGGPNSFIGIVHRIAAYMGEQYQLVGGVFDIDHASGIAFAEKLELDTSRAYESLEVFIEKELALPADERIEVVSILTPNFLHHSMAMKLVDAGFNVICEKPITITAAEAVELEQLVERKKVVFCLTHTYTGYPMVRQMKAMIAAGAIGKIQKVDAQYYQGWINPFIHDKDKRAQVWRLDPKKSGQSCCFGDIGVHAFNLIEYTTGLEVEKVLADIDTLYPDNPLDVDGTALIRTKDGVKGVICASQIATGEENNISIMVYGDKGGLKWEQENPTYLTYMQEGKPAQIFKPGNPYNAEFAQESTKIAPGHPEGLFDAMGNIYKGTALAIRGEKVREGAFPGVKDGVRGMKFIEAVLESNKQGQAWIEIK</sequence>
<dbReference type="RefSeq" id="WP_395415887.1">
    <property type="nucleotide sequence ID" value="NZ_JBIPKE010000009.1"/>
</dbReference>
<evidence type="ECO:0000313" key="4">
    <source>
        <dbReference type="Proteomes" id="UP001610063"/>
    </source>
</evidence>
<feature type="domain" description="Gfo/Idh/MocA-like oxidoreductase N-terminal" evidence="1">
    <location>
        <begin position="7"/>
        <end position="136"/>
    </location>
</feature>
<dbReference type="InterPro" id="IPR055170">
    <property type="entry name" value="GFO_IDH_MocA-like_dom"/>
</dbReference>
<comment type="caution">
    <text evidence="3">The sequence shown here is derived from an EMBL/GenBank/DDBJ whole genome shotgun (WGS) entry which is preliminary data.</text>
</comment>
<dbReference type="InterPro" id="IPR051317">
    <property type="entry name" value="Gfo/Idh/MocA_oxidoreduct"/>
</dbReference>
<evidence type="ECO:0000259" key="1">
    <source>
        <dbReference type="Pfam" id="PF01408"/>
    </source>
</evidence>
<keyword evidence="4" id="KW-1185">Reference proteome</keyword>
<proteinExistence type="predicted"/>
<dbReference type="InterPro" id="IPR036291">
    <property type="entry name" value="NAD(P)-bd_dom_sf"/>
</dbReference>
<reference evidence="3 4" key="1">
    <citation type="journal article" date="2013" name="Int. J. Syst. Evol. Microbiol.">
        <title>Marinoscillum luteum sp. nov., isolated from marine sediment.</title>
        <authorList>
            <person name="Cha I.T."/>
            <person name="Park S.J."/>
            <person name="Kim S.J."/>
            <person name="Kim J.G."/>
            <person name="Jung M.Y."/>
            <person name="Shin K.S."/>
            <person name="Kwon K.K."/>
            <person name="Yang S.H."/>
            <person name="Seo Y.S."/>
            <person name="Rhee S.K."/>
        </authorList>
    </citation>
    <scope>NUCLEOTIDE SEQUENCE [LARGE SCALE GENOMIC DNA]</scope>
    <source>
        <strain evidence="3 4">KCTC 23939</strain>
    </source>
</reference>
<dbReference type="Pfam" id="PF01408">
    <property type="entry name" value="GFO_IDH_MocA"/>
    <property type="match status" value="1"/>
</dbReference>